<accession>A0ABZ2HKH8</accession>
<sequence>MPKNIVLLCDGTSNEIARNRTNILRLYGCLKKDADQLVFYDPGVGTFGAENSWAYFVRKAVEIWGLATGWGIDRNVKEAYQFLVENYDDGKRENGDDQDPDRIFIIGFSRGAYTARMLAGLIHNIGLMDARNLNLLDYAYRAYKNIGKSTGRDETDAREPEKNPFAEVRLFERMLRPRRPAIACLGLFDTVGSVIEWTEVIPRIRTHAHTSANPSVAAVRHAVCLDERRTMFLPTLWPEGGEFWGNAFRPKQEAKIKTQDVEEVWFSGVHGDVGGGYAERNSQLAKLPLKWLIDETRALGLHYKEQTIRSLVLGEDKEGRYVAPDGTAPRNRSMNWAWAILEFIPRIKTKYCLSKRPSFFWLYLPFFERRHVPTGAKIHSSVFERRGTPKDYDQPNIPEAHKVV</sequence>
<name>A0ABZ2HKH8_9RHOB</name>
<protein>
    <submittedName>
        <fullName evidence="2">DUF2235 domain-containing protein</fullName>
    </submittedName>
</protein>
<evidence type="ECO:0000313" key="2">
    <source>
        <dbReference type="EMBL" id="WWR47812.1"/>
    </source>
</evidence>
<evidence type="ECO:0000259" key="1">
    <source>
        <dbReference type="Pfam" id="PF09994"/>
    </source>
</evidence>
<dbReference type="InterPro" id="IPR018712">
    <property type="entry name" value="Tle1-like_cat"/>
</dbReference>
<dbReference type="InterPro" id="IPR029058">
    <property type="entry name" value="AB_hydrolase_fold"/>
</dbReference>
<feature type="domain" description="T6SS Phospholipase effector Tle1-like catalytic" evidence="1">
    <location>
        <begin position="3"/>
        <end position="295"/>
    </location>
</feature>
<reference evidence="2 3" key="1">
    <citation type="submission" date="2023-10" db="EMBL/GenBank/DDBJ databases">
        <title>Roseovarius strain S88 nov., isolated from a marine algae.</title>
        <authorList>
            <person name="Lee M.W."/>
            <person name="Lee J.K."/>
            <person name="Kim J.M."/>
            <person name="Choi D.G."/>
            <person name="Baek J.H."/>
            <person name="Bayburt H."/>
            <person name="Jung J.J."/>
            <person name="Han D.M."/>
            <person name="Jeon C.O."/>
        </authorList>
    </citation>
    <scope>NUCLEOTIDE SEQUENCE [LARGE SCALE GENOMIC DNA]</scope>
    <source>
        <strain evidence="2 3">S88</strain>
    </source>
</reference>
<dbReference type="Pfam" id="PF09994">
    <property type="entry name" value="T6SS_Tle1-like_cat"/>
    <property type="match status" value="1"/>
</dbReference>
<proteinExistence type="predicted"/>
<dbReference type="RefSeq" id="WP_338550648.1">
    <property type="nucleotide sequence ID" value="NZ_CP146069.1"/>
</dbReference>
<dbReference type="PANTHER" id="PTHR33840:SF1">
    <property type="entry name" value="TLE1 PHOSPHOLIPASE DOMAIN-CONTAINING PROTEIN"/>
    <property type="match status" value="1"/>
</dbReference>
<dbReference type="SUPFAM" id="SSF53474">
    <property type="entry name" value="alpha/beta-Hydrolases"/>
    <property type="match status" value="1"/>
</dbReference>
<evidence type="ECO:0000313" key="3">
    <source>
        <dbReference type="Proteomes" id="UP001364156"/>
    </source>
</evidence>
<organism evidence="2 3">
    <name type="scientific">Roseovarius phycicola</name>
    <dbReference type="NCBI Taxonomy" id="3080976"/>
    <lineage>
        <taxon>Bacteria</taxon>
        <taxon>Pseudomonadati</taxon>
        <taxon>Pseudomonadota</taxon>
        <taxon>Alphaproteobacteria</taxon>
        <taxon>Rhodobacterales</taxon>
        <taxon>Roseobacteraceae</taxon>
        <taxon>Roseovarius</taxon>
    </lineage>
</organism>
<dbReference type="EMBL" id="CP146069">
    <property type="protein sequence ID" value="WWR47812.1"/>
    <property type="molecule type" value="Genomic_DNA"/>
</dbReference>
<keyword evidence="3" id="KW-1185">Reference proteome</keyword>
<dbReference type="PANTHER" id="PTHR33840">
    <property type="match status" value="1"/>
</dbReference>
<dbReference type="Proteomes" id="UP001364156">
    <property type="component" value="Chromosome"/>
</dbReference>
<gene>
    <name evidence="2" type="ORF">RZ517_06470</name>
</gene>